<keyword evidence="2" id="KW-0812">Transmembrane</keyword>
<dbReference type="PANTHER" id="PTHR17384:SF7">
    <property type="entry name" value="P-SELECTIN GLYCOPROTEIN LIGAND 1"/>
    <property type="match status" value="1"/>
</dbReference>
<feature type="compositionally biased region" description="Polar residues" evidence="1">
    <location>
        <begin position="144"/>
        <end position="157"/>
    </location>
</feature>
<feature type="chain" id="PRO_5025477417" description="P-selectin glycoprotein ligand 1" evidence="3">
    <location>
        <begin position="19"/>
        <end position="474"/>
    </location>
</feature>
<dbReference type="GeneTree" id="ENSGT01030000235326"/>
<gene>
    <name evidence="4" type="primary">SELPLG</name>
</gene>
<accession>A0A670ZRJ3</accession>
<keyword evidence="2" id="KW-0472">Membrane</keyword>
<dbReference type="GO" id="GO:0005886">
    <property type="term" value="C:plasma membrane"/>
    <property type="evidence" value="ECO:0007669"/>
    <property type="project" value="TreeGrafter"/>
</dbReference>
<feature type="signal peptide" evidence="3">
    <location>
        <begin position="1"/>
        <end position="18"/>
    </location>
</feature>
<reference evidence="4" key="2">
    <citation type="submission" date="2025-09" db="UniProtKB">
        <authorList>
            <consortium name="Ensembl"/>
        </authorList>
    </citation>
    <scope>IDENTIFICATION</scope>
</reference>
<dbReference type="Ensembl" id="ENSPTXT00000026315.1">
    <property type="protein sequence ID" value="ENSPTXP00000025526.1"/>
    <property type="gene ID" value="ENSPTXG00000017765.1"/>
</dbReference>
<feature type="region of interest" description="Disordered" evidence="1">
    <location>
        <begin position="299"/>
        <end position="318"/>
    </location>
</feature>
<keyword evidence="3" id="KW-0732">Signal</keyword>
<evidence type="ECO:0000256" key="1">
    <source>
        <dbReference type="SAM" id="MobiDB-lite"/>
    </source>
</evidence>
<proteinExistence type="predicted"/>
<evidence type="ECO:0008006" key="6">
    <source>
        <dbReference type="Google" id="ProtNLM"/>
    </source>
</evidence>
<dbReference type="InterPro" id="IPR026195">
    <property type="entry name" value="PSGL-1"/>
</dbReference>
<evidence type="ECO:0000313" key="4">
    <source>
        <dbReference type="Ensembl" id="ENSPTXP00000025526.1"/>
    </source>
</evidence>
<sequence>RPITCLFHFLLLAPGKMASWRTFWALVLSGFFLAGDFKSIQDGASTKNAETPAHVNDWKWKATAEQDPGKKRAEMPPALPTASTLLMALQEKTISFAMETMTKIAFTPKNVLPETKSQAKSKHLPLEITKPWPWLVEVTSKPTQAPLSTVSSGQDTETAGPVSKRKDSFHSSFKKVTPSSAVLDDPSTASPHDLTDNSGFSTATQKHPPKDLKSKIKPPLITATSATPQHLDEILSTSQTLVDNTEFSAATQKHPPKDLKSNIKPPLITATSATPQHLDEILSTSQTLVDDTEFSVATQKHSLGSGRPGLNPRARPLLTTSEPHKTWKRLDEMVSTSLAFSTRSPRRSLGATTSGSSAVTQGKPPLANDTSLLIGKCLLAILLLALVAAIFIVCSGVLAIMLWRQKRAYRLGQANHTEMVCISSLLSAEKEEEEEEEERRRRRQSKVKRVQLLGDTASETEADNLTLNSFLPEH</sequence>
<feature type="transmembrane region" description="Helical" evidence="2">
    <location>
        <begin position="378"/>
        <end position="403"/>
    </location>
</feature>
<reference evidence="4" key="1">
    <citation type="submission" date="2025-08" db="UniProtKB">
        <authorList>
            <consortium name="Ensembl"/>
        </authorList>
    </citation>
    <scope>IDENTIFICATION</scope>
</reference>
<evidence type="ECO:0000313" key="5">
    <source>
        <dbReference type="Proteomes" id="UP000472273"/>
    </source>
</evidence>
<name>A0A670ZRJ3_PSETE</name>
<dbReference type="AlphaFoldDB" id="A0A670ZRJ3"/>
<dbReference type="OMA" id="IAFTPKN"/>
<dbReference type="GO" id="GO:0050901">
    <property type="term" value="P:leukocyte tethering or rolling"/>
    <property type="evidence" value="ECO:0007669"/>
    <property type="project" value="TreeGrafter"/>
</dbReference>
<dbReference type="Proteomes" id="UP000472273">
    <property type="component" value="Unplaced"/>
</dbReference>
<feature type="compositionally biased region" description="Polar residues" evidence="1">
    <location>
        <begin position="196"/>
        <end position="205"/>
    </location>
</feature>
<protein>
    <recommendedName>
        <fullName evidence="6">P-selectin glycoprotein ligand 1</fullName>
    </recommendedName>
</protein>
<keyword evidence="2" id="KW-1133">Transmembrane helix</keyword>
<feature type="region of interest" description="Disordered" evidence="1">
    <location>
        <begin position="339"/>
        <end position="362"/>
    </location>
</feature>
<keyword evidence="5" id="KW-1185">Reference proteome</keyword>
<feature type="compositionally biased region" description="Polar residues" evidence="1">
    <location>
        <begin position="350"/>
        <end position="360"/>
    </location>
</feature>
<evidence type="ECO:0000256" key="2">
    <source>
        <dbReference type="SAM" id="Phobius"/>
    </source>
</evidence>
<evidence type="ECO:0000256" key="3">
    <source>
        <dbReference type="SAM" id="SignalP"/>
    </source>
</evidence>
<feature type="region of interest" description="Disordered" evidence="1">
    <location>
        <begin position="144"/>
        <end position="218"/>
    </location>
</feature>
<dbReference type="PANTHER" id="PTHR17384">
    <property type="entry name" value="P-SELECTIN GLYCOPROTEIN LIGAND-1"/>
    <property type="match status" value="1"/>
</dbReference>
<organism evidence="4 5">
    <name type="scientific">Pseudonaja textilis</name>
    <name type="common">Eastern brown snake</name>
    <dbReference type="NCBI Taxonomy" id="8673"/>
    <lineage>
        <taxon>Eukaryota</taxon>
        <taxon>Metazoa</taxon>
        <taxon>Chordata</taxon>
        <taxon>Craniata</taxon>
        <taxon>Vertebrata</taxon>
        <taxon>Euteleostomi</taxon>
        <taxon>Lepidosauria</taxon>
        <taxon>Squamata</taxon>
        <taxon>Bifurcata</taxon>
        <taxon>Unidentata</taxon>
        <taxon>Episquamata</taxon>
        <taxon>Toxicofera</taxon>
        <taxon>Serpentes</taxon>
        <taxon>Colubroidea</taxon>
        <taxon>Elapidae</taxon>
        <taxon>Hydrophiinae</taxon>
        <taxon>Pseudonaja</taxon>
    </lineage>
</organism>